<sequence length="1101" mass="118617">MAYSSPPSYILQSAIPPASTQGYVKMQSLYTSSRVQSDLTYDKLHTVRNEVQIVTASSDVRDNARPTLLGTLQHAGIGVPSVARANEAYAFQLAPTTFVSGDGSTLVYSLLSAPAWLSLESTTRTLYGTPGQGNTGPNVFKIVATGNDGSANMDCTLVVASNRAPTLAGNISSDLARSGPLSGPTTLLLQPSTAFAITFSDDLFGDPGTIKSYYATMADRTPLPSWLKFDSSSLTFWGMTPVLVTGSQTYGVDFIASDVAGFAGATTTFSLLISSNQLAFDTQTENITITPEDSVTLGPFRRQLQINGGQVSDSQIQRAVAKAPEWLTFQNSSLELKGTPPQDFTSQTISITVTDTYGDTAVKNIFLRSANASLFDHKIGNLTATAGKPFSYTLAPSLFSQSDLNIELDVGNASSWLAYDASKRQLEGTPPATAKASADTMTLIASSASDSETQTFFINLKAAAVVGSPSTSQATTSTTPIPTSTSLPSVTSSAAPSKDRSMTAGIIVGIVIGCLAVLALFFAIAMLCCRRRRKQKQPRKKIEKGDIRPIVPYGDQEPMMVENNHDEEKFIGSPVKHSPDEPPQLEVDLPMPMQPPVKPRHFLGGRDARQSKLSVVSSLGDGEAAIQADSNIPVWGRDSGTTHTPHHSYSAATELARQNSRASRQRLSEFGRLSPSKRASRLIKSWHPGLGITTRGTVIHRPNRKSRLSSTFSITRDRSSRGSFNTHGTSILSTKPSDYLDSNSNRNSSIMPAVLLTETENRRSLTEAEKRRSIRLVSRSESVVDRRPLAEKRQSFIRNRASSGVMSPVLFASSRRSSNMGLYSNLGSIKGSPSVRRQTTSSSLLEPPARNPRRLVSGPHIFPPGLPRAITPSPVRATNNNSPTLPPANTADNWTTTDTSSSLSRDNSDARAAAQYAEYAVEMELPRHQRTWVRPGEASPTPPPSSILRTASDSREAARRKWADRLNRNSSGNLASRSPSPVRVTLSGVSASGIKGRKQRLKSKFDEDKENRDEDQLSKLVSNDSFSGARQMRGRKSLVQVEAGNRISSSMAKVEETGDKNKANTDDTEWEDAVENVPQGHGISAGVLATSTSHAGSMRFL</sequence>
<dbReference type="Proteomes" id="UP000308953">
    <property type="component" value="Unassembled WGS sequence"/>
</dbReference>
<feature type="compositionally biased region" description="Basic and acidic residues" evidence="1">
    <location>
        <begin position="1053"/>
        <end position="1065"/>
    </location>
</feature>
<feature type="compositionally biased region" description="Basic and acidic residues" evidence="1">
    <location>
        <begin position="952"/>
        <end position="967"/>
    </location>
</feature>
<feature type="domain" description="Dystroglycan-type cadherin-like" evidence="3">
    <location>
        <begin position="183"/>
        <end position="280"/>
    </location>
</feature>
<keyword evidence="2" id="KW-0472">Membrane</keyword>
<evidence type="ECO:0000256" key="2">
    <source>
        <dbReference type="SAM" id="Phobius"/>
    </source>
</evidence>
<feature type="region of interest" description="Disordered" evidence="1">
    <location>
        <begin position="1049"/>
        <end position="1069"/>
    </location>
</feature>
<dbReference type="PANTHER" id="PTHR16861:SF4">
    <property type="entry name" value="SH3 DOMAIN PROTEIN (AFU_ORTHOLOGUE AFUA_1G13610)"/>
    <property type="match status" value="1"/>
</dbReference>
<dbReference type="GO" id="GO:0005509">
    <property type="term" value="F:calcium ion binding"/>
    <property type="evidence" value="ECO:0007669"/>
    <property type="project" value="InterPro"/>
</dbReference>
<proteinExistence type="predicted"/>
<feature type="compositionally biased region" description="Low complexity" evidence="1">
    <location>
        <begin position="469"/>
        <end position="496"/>
    </location>
</feature>
<protein>
    <recommendedName>
        <fullName evidence="3">Dystroglycan-type cadherin-like domain-containing protein</fullName>
    </recommendedName>
</protein>
<keyword evidence="2" id="KW-1133">Transmembrane helix</keyword>
<feature type="domain" description="Dystroglycan-type cadherin-like" evidence="3">
    <location>
        <begin position="285"/>
        <end position="376"/>
    </location>
</feature>
<feature type="region of interest" description="Disordered" evidence="1">
    <location>
        <begin position="931"/>
        <end position="1016"/>
    </location>
</feature>
<dbReference type="SUPFAM" id="SSF49313">
    <property type="entry name" value="Cadherin-like"/>
    <property type="match status" value="4"/>
</dbReference>
<feature type="compositionally biased region" description="Polar residues" evidence="1">
    <location>
        <begin position="721"/>
        <end position="730"/>
    </location>
</feature>
<feature type="compositionally biased region" description="Polar residues" evidence="1">
    <location>
        <begin position="968"/>
        <end position="979"/>
    </location>
</feature>
<feature type="domain" description="Dystroglycan-type cadherin-like" evidence="3">
    <location>
        <begin position="67"/>
        <end position="168"/>
    </location>
</feature>
<feature type="domain" description="Dystroglycan-type cadherin-like" evidence="3">
    <location>
        <begin position="379"/>
        <end position="467"/>
    </location>
</feature>
<comment type="caution">
    <text evidence="4">The sequence shown here is derived from an EMBL/GenBank/DDBJ whole genome shotgun (WGS) entry which is preliminary data.</text>
</comment>
<feature type="region of interest" description="Disordered" evidence="1">
    <location>
        <begin position="824"/>
        <end position="911"/>
    </location>
</feature>
<accession>A0A4S9ELA9</accession>
<dbReference type="GO" id="GO:0016020">
    <property type="term" value="C:membrane"/>
    <property type="evidence" value="ECO:0007669"/>
    <property type="project" value="InterPro"/>
</dbReference>
<feature type="compositionally biased region" description="Basic and acidic residues" evidence="1">
    <location>
        <begin position="1003"/>
        <end position="1016"/>
    </location>
</feature>
<keyword evidence="2" id="KW-0812">Transmembrane</keyword>
<feature type="region of interest" description="Disordered" evidence="1">
    <location>
        <begin position="704"/>
        <end position="730"/>
    </location>
</feature>
<dbReference type="InterPro" id="IPR015919">
    <property type="entry name" value="Cadherin-like_sf"/>
</dbReference>
<gene>
    <name evidence="4" type="ORF">D6D10_07376</name>
</gene>
<feature type="compositionally biased region" description="Low complexity" evidence="1">
    <location>
        <begin position="888"/>
        <end position="911"/>
    </location>
</feature>
<dbReference type="Gene3D" id="2.60.40.10">
    <property type="entry name" value="Immunoglobulins"/>
    <property type="match status" value="4"/>
</dbReference>
<evidence type="ECO:0000259" key="3">
    <source>
        <dbReference type="SMART" id="SM00736"/>
    </source>
</evidence>
<dbReference type="Pfam" id="PF05345">
    <property type="entry name" value="He_PIG"/>
    <property type="match status" value="3"/>
</dbReference>
<dbReference type="SMART" id="SM00736">
    <property type="entry name" value="CADG"/>
    <property type="match status" value="4"/>
</dbReference>
<feature type="transmembrane region" description="Helical" evidence="2">
    <location>
        <begin position="506"/>
        <end position="529"/>
    </location>
</feature>
<dbReference type="InterPro" id="IPR013783">
    <property type="entry name" value="Ig-like_fold"/>
</dbReference>
<dbReference type="PANTHER" id="PTHR16861">
    <property type="entry name" value="GLYCOPROTEIN 38"/>
    <property type="match status" value="1"/>
</dbReference>
<dbReference type="InterPro" id="IPR006644">
    <property type="entry name" value="Cadg"/>
</dbReference>
<dbReference type="AlphaFoldDB" id="A0A4S9ELA9"/>
<name>A0A4S9ELA9_AURPU</name>
<feature type="compositionally biased region" description="Polar residues" evidence="1">
    <location>
        <begin position="835"/>
        <end position="844"/>
    </location>
</feature>
<evidence type="ECO:0000256" key="1">
    <source>
        <dbReference type="SAM" id="MobiDB-lite"/>
    </source>
</evidence>
<evidence type="ECO:0000313" key="5">
    <source>
        <dbReference type="Proteomes" id="UP000308953"/>
    </source>
</evidence>
<evidence type="ECO:0000313" key="4">
    <source>
        <dbReference type="EMBL" id="THX35166.1"/>
    </source>
</evidence>
<organism evidence="4 5">
    <name type="scientific">Aureobasidium pullulans</name>
    <name type="common">Black yeast</name>
    <name type="synonym">Pullularia pullulans</name>
    <dbReference type="NCBI Taxonomy" id="5580"/>
    <lineage>
        <taxon>Eukaryota</taxon>
        <taxon>Fungi</taxon>
        <taxon>Dikarya</taxon>
        <taxon>Ascomycota</taxon>
        <taxon>Pezizomycotina</taxon>
        <taxon>Dothideomycetes</taxon>
        <taxon>Dothideomycetidae</taxon>
        <taxon>Dothideales</taxon>
        <taxon>Saccotheciaceae</taxon>
        <taxon>Aureobasidium</taxon>
    </lineage>
</organism>
<feature type="region of interest" description="Disordered" evidence="1">
    <location>
        <begin position="469"/>
        <end position="498"/>
    </location>
</feature>
<reference evidence="4 5" key="1">
    <citation type="submission" date="2018-10" db="EMBL/GenBank/DDBJ databases">
        <title>Fifty Aureobasidium pullulans genomes reveal a recombining polyextremotolerant generalist.</title>
        <authorList>
            <person name="Gostincar C."/>
            <person name="Turk M."/>
            <person name="Zajc J."/>
            <person name="Gunde-Cimerman N."/>
        </authorList>
    </citation>
    <scope>NUCLEOTIDE SEQUENCE [LARGE SCALE GENOMIC DNA]</scope>
    <source>
        <strain evidence="4 5">EXF-9785</strain>
    </source>
</reference>
<dbReference type="EMBL" id="QZAV01000209">
    <property type="protein sequence ID" value="THX35166.1"/>
    <property type="molecule type" value="Genomic_DNA"/>
</dbReference>